<dbReference type="Gramene" id="OBART09G01140.1">
    <property type="protein sequence ID" value="OBART09G01140.1"/>
    <property type="gene ID" value="OBART09G01140"/>
</dbReference>
<evidence type="ECO:0000313" key="2">
    <source>
        <dbReference type="Proteomes" id="UP000026960"/>
    </source>
</evidence>
<evidence type="ECO:0000313" key="1">
    <source>
        <dbReference type="EnsemblPlants" id="OBART09G01140.1"/>
    </source>
</evidence>
<name>A0A0D3H3R4_9ORYZ</name>
<organism evidence="1">
    <name type="scientific">Oryza barthii</name>
    <dbReference type="NCBI Taxonomy" id="65489"/>
    <lineage>
        <taxon>Eukaryota</taxon>
        <taxon>Viridiplantae</taxon>
        <taxon>Streptophyta</taxon>
        <taxon>Embryophyta</taxon>
        <taxon>Tracheophyta</taxon>
        <taxon>Spermatophyta</taxon>
        <taxon>Magnoliopsida</taxon>
        <taxon>Liliopsida</taxon>
        <taxon>Poales</taxon>
        <taxon>Poaceae</taxon>
        <taxon>BOP clade</taxon>
        <taxon>Oryzoideae</taxon>
        <taxon>Oryzeae</taxon>
        <taxon>Oryzinae</taxon>
        <taxon>Oryza</taxon>
    </lineage>
</organism>
<keyword evidence="2" id="KW-1185">Reference proteome</keyword>
<accession>A0A0D3H3R4</accession>
<dbReference type="Proteomes" id="UP000026960">
    <property type="component" value="Chromosome 9"/>
</dbReference>
<reference evidence="1" key="1">
    <citation type="journal article" date="2009" name="Rice">
        <title>De Novo Next Generation Sequencing of Plant Genomes.</title>
        <authorList>
            <person name="Rounsley S."/>
            <person name="Marri P.R."/>
            <person name="Yu Y."/>
            <person name="He R."/>
            <person name="Sisneros N."/>
            <person name="Goicoechea J.L."/>
            <person name="Lee S.J."/>
            <person name="Angelova A."/>
            <person name="Kudrna D."/>
            <person name="Luo M."/>
            <person name="Affourtit J."/>
            <person name="Desany B."/>
            <person name="Knight J."/>
            <person name="Niazi F."/>
            <person name="Egholm M."/>
            <person name="Wing R.A."/>
        </authorList>
    </citation>
    <scope>NUCLEOTIDE SEQUENCE [LARGE SCALE GENOMIC DNA]</scope>
    <source>
        <strain evidence="1">cv. IRGC 105608</strain>
    </source>
</reference>
<protein>
    <submittedName>
        <fullName evidence="1">Uncharacterized protein</fullName>
    </submittedName>
</protein>
<proteinExistence type="predicted"/>
<sequence length="105" mass="12186">MEMARWRSVASSFSAADDEREVEMESWSSLPWLYRHWDGKVATCRRVWERSREGARRFEGVDTTLRRVEHSQRPRSLSLSVCWSVGRDGQGVGKPKWLPSGPMSM</sequence>
<reference evidence="1" key="2">
    <citation type="submission" date="2015-03" db="UniProtKB">
        <authorList>
            <consortium name="EnsemblPlants"/>
        </authorList>
    </citation>
    <scope>IDENTIFICATION</scope>
</reference>
<dbReference type="EnsemblPlants" id="OBART09G01140.1">
    <property type="protein sequence ID" value="OBART09G01140.1"/>
    <property type="gene ID" value="OBART09G01140"/>
</dbReference>
<dbReference type="PaxDb" id="65489-OBART09G01140.1"/>
<dbReference type="HOGENOM" id="CLU_2240715_0_0_1"/>
<dbReference type="AlphaFoldDB" id="A0A0D3H3R4"/>